<dbReference type="InterPro" id="IPR051459">
    <property type="entry name" value="Cytochrome_c-type_DH"/>
</dbReference>
<keyword evidence="2 5" id="KW-0479">Metal-binding</keyword>
<dbReference type="PANTHER" id="PTHR35008">
    <property type="entry name" value="BLL4482 PROTEIN-RELATED"/>
    <property type="match status" value="1"/>
</dbReference>
<feature type="binding site" description="covalent" evidence="4">
    <location>
        <position position="61"/>
    </location>
    <ligand>
        <name>heme c</name>
        <dbReference type="ChEBI" id="CHEBI:61717"/>
        <label>1</label>
    </ligand>
</feature>
<dbReference type="STRING" id="490188.SAMN04488068_3045"/>
<proteinExistence type="predicted"/>
<feature type="domain" description="Cytochrome c" evidence="6">
    <location>
        <begin position="44"/>
        <end position="147"/>
    </location>
</feature>
<evidence type="ECO:0000313" key="7">
    <source>
        <dbReference type="EMBL" id="SHH24307.1"/>
    </source>
</evidence>
<dbReference type="GO" id="GO:0020037">
    <property type="term" value="F:heme binding"/>
    <property type="evidence" value="ECO:0007669"/>
    <property type="project" value="InterPro"/>
</dbReference>
<feature type="domain" description="Cytochrome c" evidence="6">
    <location>
        <begin position="189"/>
        <end position="297"/>
    </location>
</feature>
<keyword evidence="3 5" id="KW-0408">Iron</keyword>
<sequence>MSLKRLAAVLAALTLLVIASVLWLGLRHDRNTAGSSPLQIEAASPVERGRYLATLGNCRACHTQPGGADYAGGHMIPTPFGQFFAPNITPDADTGIGRWTADDFWAALHEGRSRNGKLLYPVFPYTNYTRMTRDDSDALFAYLRTLAPVQQASREHELRFPFNLRVMLIGWRALFFRPAVFQPAADQDAAWNRGAYLVQGLTHCSACHEARNALGGTQARNNPAGGLVLDWYAPVLSAAAEAGVQDWPIEQIEALLAVGKADRASTLGPMAEVVYESLQHGRPEDMHAMAVYLKSIPQTPEPDREPAPRVLPGDLQKVRASGEKLYGEHCAQCHGDDGLGRAPAAPALAGNRAVTMDSAVNPIRVVLFGGYAPGTAGNPRPFGMPPYSAALSKQEIADVLTYVRTSWGNDARSITAVEVQRHASGPLW</sequence>
<feature type="binding site" description="axial binding residue" evidence="5">
    <location>
        <position position="208"/>
    </location>
    <ligand>
        <name>heme c</name>
        <dbReference type="ChEBI" id="CHEBI:61717"/>
        <label>2</label>
    </ligand>
    <ligandPart>
        <name>Fe</name>
        <dbReference type="ChEBI" id="CHEBI:18248"/>
    </ligandPart>
</feature>
<dbReference type="PANTHER" id="PTHR35008:SF4">
    <property type="entry name" value="BLL4482 PROTEIN"/>
    <property type="match status" value="1"/>
</dbReference>
<dbReference type="GO" id="GO:0016020">
    <property type="term" value="C:membrane"/>
    <property type="evidence" value="ECO:0007669"/>
    <property type="project" value="InterPro"/>
</dbReference>
<comment type="cofactor">
    <cofactor evidence="4">
        <name>heme c</name>
        <dbReference type="ChEBI" id="CHEBI:61717"/>
    </cofactor>
    <text evidence="4">Binds 3 heme c groups covalently per subunit.</text>
</comment>
<keyword evidence="1 4" id="KW-0349">Heme</keyword>
<dbReference type="GO" id="GO:0016614">
    <property type="term" value="F:oxidoreductase activity, acting on CH-OH group of donors"/>
    <property type="evidence" value="ECO:0007669"/>
    <property type="project" value="InterPro"/>
</dbReference>
<dbReference type="InterPro" id="IPR014353">
    <property type="entry name" value="Membr-bd_ADH_cyt_c"/>
</dbReference>
<reference evidence="7 8" key="1">
    <citation type="submission" date="2016-11" db="EMBL/GenBank/DDBJ databases">
        <authorList>
            <person name="Jaros S."/>
            <person name="Januszkiewicz K."/>
            <person name="Wedrychowicz H."/>
        </authorList>
    </citation>
    <scope>NUCLEOTIDE SEQUENCE [LARGE SCALE GENOMIC DNA]</scope>
    <source>
        <strain evidence="7 8">CGMCC 1.7049</strain>
    </source>
</reference>
<name>A0A1M5RD90_9GAMM</name>
<dbReference type="GO" id="GO:0005506">
    <property type="term" value="F:iron ion binding"/>
    <property type="evidence" value="ECO:0007669"/>
    <property type="project" value="InterPro"/>
</dbReference>
<keyword evidence="8" id="KW-1185">Reference proteome</keyword>
<feature type="binding site" description="covalent" evidence="4">
    <location>
        <position position="204"/>
    </location>
    <ligand>
        <name>heme c</name>
        <dbReference type="ChEBI" id="CHEBI:61717"/>
        <label>2</label>
    </ligand>
</feature>
<dbReference type="Pfam" id="PF00034">
    <property type="entry name" value="Cytochrom_C"/>
    <property type="match status" value="2"/>
</dbReference>
<dbReference type="GO" id="GO:0009055">
    <property type="term" value="F:electron transfer activity"/>
    <property type="evidence" value="ECO:0007669"/>
    <property type="project" value="InterPro"/>
</dbReference>
<dbReference type="AlphaFoldDB" id="A0A1M5RD90"/>
<accession>A0A1M5RD90</accession>
<feature type="binding site" description="axial binding residue" evidence="5">
    <location>
        <position position="334"/>
    </location>
    <ligand>
        <name>heme c</name>
        <dbReference type="ChEBI" id="CHEBI:61717"/>
        <label>3</label>
    </ligand>
    <ligandPart>
        <name>Fe</name>
        <dbReference type="ChEBI" id="CHEBI:18248"/>
    </ligandPart>
</feature>
<dbReference type="RefSeq" id="WP_072898795.1">
    <property type="nucleotide sequence ID" value="NZ_FQWZ01000007.1"/>
</dbReference>
<dbReference type="Gene3D" id="1.10.760.10">
    <property type="entry name" value="Cytochrome c-like domain"/>
    <property type="match status" value="2"/>
</dbReference>
<evidence type="ECO:0000259" key="6">
    <source>
        <dbReference type="PROSITE" id="PS51007"/>
    </source>
</evidence>
<feature type="binding site" description="covalent" evidence="4">
    <location>
        <position position="330"/>
    </location>
    <ligand>
        <name>heme c</name>
        <dbReference type="ChEBI" id="CHEBI:61717"/>
        <label>3</label>
    </ligand>
</feature>
<feature type="binding site" description="covalent" evidence="4">
    <location>
        <position position="58"/>
    </location>
    <ligand>
        <name>heme c</name>
        <dbReference type="ChEBI" id="CHEBI:61717"/>
        <label>1</label>
    </ligand>
</feature>
<dbReference type="PROSITE" id="PS51007">
    <property type="entry name" value="CYTC"/>
    <property type="match status" value="3"/>
</dbReference>
<evidence type="ECO:0000256" key="3">
    <source>
        <dbReference type="ARBA" id="ARBA00023004"/>
    </source>
</evidence>
<feature type="binding site" description="axial binding residue" evidence="5">
    <location>
        <position position="62"/>
    </location>
    <ligand>
        <name>heme c</name>
        <dbReference type="ChEBI" id="CHEBI:61717"/>
        <label>1</label>
    </ligand>
    <ligandPart>
        <name>Fe</name>
        <dbReference type="ChEBI" id="CHEBI:18248"/>
    </ligandPart>
</feature>
<evidence type="ECO:0000256" key="1">
    <source>
        <dbReference type="ARBA" id="ARBA00022617"/>
    </source>
</evidence>
<evidence type="ECO:0000313" key="8">
    <source>
        <dbReference type="Proteomes" id="UP000199758"/>
    </source>
</evidence>
<evidence type="ECO:0000256" key="2">
    <source>
        <dbReference type="ARBA" id="ARBA00022723"/>
    </source>
</evidence>
<feature type="domain" description="Cytochrome c" evidence="6">
    <location>
        <begin position="317"/>
        <end position="407"/>
    </location>
</feature>
<gene>
    <name evidence="7" type="ORF">SAMN04488068_3045</name>
</gene>
<organism evidence="7 8">
    <name type="scientific">Hydrocarboniphaga daqingensis</name>
    <dbReference type="NCBI Taxonomy" id="490188"/>
    <lineage>
        <taxon>Bacteria</taxon>
        <taxon>Pseudomonadati</taxon>
        <taxon>Pseudomonadota</taxon>
        <taxon>Gammaproteobacteria</taxon>
        <taxon>Nevskiales</taxon>
        <taxon>Nevskiaceae</taxon>
        <taxon>Hydrocarboniphaga</taxon>
    </lineage>
</organism>
<feature type="binding site" description="covalent" evidence="4">
    <location>
        <position position="333"/>
    </location>
    <ligand>
        <name>heme c</name>
        <dbReference type="ChEBI" id="CHEBI:61717"/>
        <label>3</label>
    </ligand>
</feature>
<evidence type="ECO:0000256" key="5">
    <source>
        <dbReference type="PIRSR" id="PIRSR000018-51"/>
    </source>
</evidence>
<dbReference type="SUPFAM" id="SSF46626">
    <property type="entry name" value="Cytochrome c"/>
    <property type="match status" value="3"/>
</dbReference>
<dbReference type="Proteomes" id="UP000199758">
    <property type="component" value="Unassembled WGS sequence"/>
</dbReference>
<dbReference type="InterPro" id="IPR036909">
    <property type="entry name" value="Cyt_c-like_dom_sf"/>
</dbReference>
<feature type="binding site" description="covalent" evidence="4">
    <location>
        <position position="207"/>
    </location>
    <ligand>
        <name>heme c</name>
        <dbReference type="ChEBI" id="CHEBI:61717"/>
        <label>2</label>
    </ligand>
</feature>
<dbReference type="OrthoDB" id="6073217at2"/>
<dbReference type="PIRSF" id="PIRSF000018">
    <property type="entry name" value="Mb_ADH_cyt_c"/>
    <property type="match status" value="1"/>
</dbReference>
<evidence type="ECO:0000256" key="4">
    <source>
        <dbReference type="PIRSR" id="PIRSR000018-50"/>
    </source>
</evidence>
<dbReference type="EMBL" id="FQWZ01000007">
    <property type="protein sequence ID" value="SHH24307.1"/>
    <property type="molecule type" value="Genomic_DNA"/>
</dbReference>
<dbReference type="InterPro" id="IPR009056">
    <property type="entry name" value="Cyt_c-like_dom"/>
</dbReference>
<protein>
    <submittedName>
        <fullName evidence="7">Cytochrome c, mono-and diheme variants</fullName>
    </submittedName>
</protein>